<dbReference type="InterPro" id="IPR043502">
    <property type="entry name" value="DNA/RNA_pol_sf"/>
</dbReference>
<accession>A0A8C7TTP1</accession>
<dbReference type="CDD" id="cd01650">
    <property type="entry name" value="RT_nLTR_like"/>
    <property type="match status" value="1"/>
</dbReference>
<reference evidence="2" key="2">
    <citation type="submission" date="2025-08" db="UniProtKB">
        <authorList>
            <consortium name="Ensembl"/>
        </authorList>
    </citation>
    <scope>IDENTIFICATION</scope>
</reference>
<dbReference type="PROSITE" id="PS50878">
    <property type="entry name" value="RT_POL"/>
    <property type="match status" value="1"/>
</dbReference>
<reference evidence="2" key="3">
    <citation type="submission" date="2025-09" db="UniProtKB">
        <authorList>
            <consortium name="Ensembl"/>
        </authorList>
    </citation>
    <scope>IDENTIFICATION</scope>
</reference>
<dbReference type="AlphaFoldDB" id="A0A8C7TTP1"/>
<dbReference type="Pfam" id="PF00078">
    <property type="entry name" value="RVT_1"/>
    <property type="match status" value="1"/>
</dbReference>
<evidence type="ECO:0000313" key="3">
    <source>
        <dbReference type="Proteomes" id="UP000694395"/>
    </source>
</evidence>
<dbReference type="InterPro" id="IPR000477">
    <property type="entry name" value="RT_dom"/>
</dbReference>
<dbReference type="Proteomes" id="UP000694395">
    <property type="component" value="Chromosome 15"/>
</dbReference>
<proteinExistence type="predicted"/>
<name>A0A8C7TTP1_ONCMY</name>
<reference evidence="2" key="1">
    <citation type="submission" date="2020-07" db="EMBL/GenBank/DDBJ databases">
        <title>A long reads based de novo assembly of the rainbow trout Arlee double haploid line genome.</title>
        <authorList>
            <person name="Gao G."/>
            <person name="Palti Y."/>
        </authorList>
    </citation>
    <scope>NUCLEOTIDE SEQUENCE [LARGE SCALE GENOMIC DNA]</scope>
</reference>
<dbReference type="PANTHER" id="PTHR33332">
    <property type="entry name" value="REVERSE TRANSCRIPTASE DOMAIN-CONTAINING PROTEIN"/>
    <property type="match status" value="1"/>
</dbReference>
<protein>
    <recommendedName>
        <fullName evidence="1">Reverse transcriptase domain-containing protein</fullName>
    </recommendedName>
</protein>
<keyword evidence="3" id="KW-1185">Reference proteome</keyword>
<sequence length="446" mass="49667">MEHFLLQLDPNELLSSACIIALAEIVLTHNYLMFLNDFFIQTKGTAMGSPKAPNYAYLYVGYMEKQSIFNPLKNVFLPNIIIWKRYIDDIFVLWRGDAKQLQAFHAFLNSCSEHLRSTMLDNLDPLFLKLSAAIVATPITSLFNLSFISSEIPKDWKAAAVIPLFKGGDTLDPNCYRPISILPCLSKVFESQVNKQVTDHLESHRTFSAVQSGFRAGHGCTSATLKVLNDIITAIDKRQYCAAVFIDLAKAFDSVNHHILIGRLSSLGFSDDCLAWFTNYFADRVQCVKSEGMLSGPLAVSMGVPQGSILGPTLFSVYINDVALAAGDSLIHLYADDTILYTSGPSLDTVLSNLQTSFNAIQHSFRGLQLLLNASKTKCMLFNRSLPAPARLTSITTLDGSDLEYVDIYKYLGVWLDCKLSFQTHIKHLQSKIKSRIGFLFRNKAS</sequence>
<dbReference type="Ensembl" id="ENSOMYT00000090401.2">
    <property type="protein sequence ID" value="ENSOMYP00000082993.2"/>
    <property type="gene ID" value="ENSOMYG00000038270.2"/>
</dbReference>
<dbReference type="GeneTree" id="ENSGT01120000271879"/>
<evidence type="ECO:0000259" key="1">
    <source>
        <dbReference type="PROSITE" id="PS50878"/>
    </source>
</evidence>
<dbReference type="SUPFAM" id="SSF56672">
    <property type="entry name" value="DNA/RNA polymerases"/>
    <property type="match status" value="1"/>
</dbReference>
<feature type="domain" description="Reverse transcriptase" evidence="1">
    <location>
        <begin position="145"/>
        <end position="416"/>
    </location>
</feature>
<organism evidence="2 3">
    <name type="scientific">Oncorhynchus mykiss</name>
    <name type="common">Rainbow trout</name>
    <name type="synonym">Salmo gairdneri</name>
    <dbReference type="NCBI Taxonomy" id="8022"/>
    <lineage>
        <taxon>Eukaryota</taxon>
        <taxon>Metazoa</taxon>
        <taxon>Chordata</taxon>
        <taxon>Craniata</taxon>
        <taxon>Vertebrata</taxon>
        <taxon>Euteleostomi</taxon>
        <taxon>Actinopterygii</taxon>
        <taxon>Neopterygii</taxon>
        <taxon>Teleostei</taxon>
        <taxon>Protacanthopterygii</taxon>
        <taxon>Salmoniformes</taxon>
        <taxon>Salmonidae</taxon>
        <taxon>Salmoninae</taxon>
        <taxon>Oncorhynchus</taxon>
    </lineage>
</organism>
<evidence type="ECO:0000313" key="2">
    <source>
        <dbReference type="Ensembl" id="ENSOMYP00000082993.2"/>
    </source>
</evidence>